<dbReference type="PANTHER" id="PTHR37419">
    <property type="entry name" value="SERINE/THREONINE-PROTEIN KINASE TOXIN HIPA"/>
    <property type="match status" value="1"/>
</dbReference>
<sequence length="394" mass="42266">MTVHAADVWVGTEHVATLRTLHDGSTRFAYTERALHRGGPAVASTLPITSTPVISPGGALPAFFSNLLPEGRRLSTLKRKAKASLDDELGLLLSVGNNTIGDVAVVPQGTTPRDGAVQITLNQNTDFSEVLSSAGVLDPAALPGMQDKASARTIAVPAVAGGTEYILKVSPPEYPLLVENEAVCFAIAHGLRRQLPASTVRVLHDVHGRSGLLVTRFDRQGPTRWHVEDAAQLLNLPPAMKYSPTMESVAEAVSRLAASPPLALQRIAYMTALAWLTGNGDMHAKNISVIDRGRGIEVAPLYDIPSTVPYGDYGLALSVADSKDNLSAKKFLSFVQDIGLPQKVGLTIIRNALKATEGASDRLTALGFDPRRTRDLTRVLAWRRRLWVTSDKTP</sequence>
<evidence type="ECO:0000256" key="3">
    <source>
        <dbReference type="ARBA" id="ARBA00022777"/>
    </source>
</evidence>
<keyword evidence="3" id="KW-0418">Kinase</keyword>
<dbReference type="InterPro" id="IPR052028">
    <property type="entry name" value="HipA_Ser/Thr_kinase"/>
</dbReference>
<evidence type="ECO:0000313" key="6">
    <source>
        <dbReference type="EMBL" id="MEJ4099012.1"/>
    </source>
</evidence>
<evidence type="ECO:0000259" key="4">
    <source>
        <dbReference type="Pfam" id="PF07804"/>
    </source>
</evidence>
<evidence type="ECO:0000256" key="2">
    <source>
        <dbReference type="ARBA" id="ARBA00022679"/>
    </source>
</evidence>
<dbReference type="NCBIfam" id="TIGR03071">
    <property type="entry name" value="couple_hipA"/>
    <property type="match status" value="1"/>
</dbReference>
<evidence type="ECO:0000313" key="7">
    <source>
        <dbReference type="Proteomes" id="UP001359781"/>
    </source>
</evidence>
<comment type="caution">
    <text evidence="6">The sequence shown here is derived from an EMBL/GenBank/DDBJ whole genome shotgun (WGS) entry which is preliminary data.</text>
</comment>
<dbReference type="Pfam" id="PF13657">
    <property type="entry name" value="Couple_hipA"/>
    <property type="match status" value="1"/>
</dbReference>
<dbReference type="RefSeq" id="WP_337889372.1">
    <property type="nucleotide sequence ID" value="NZ_JBAHVI010000002.1"/>
</dbReference>
<keyword evidence="7" id="KW-1185">Reference proteome</keyword>
<gene>
    <name evidence="6" type="ORF">V5S96_01340</name>
</gene>
<organism evidence="6 7">
    <name type="scientific">Corynebacterium mastitidis</name>
    <dbReference type="NCBI Taxonomy" id="161890"/>
    <lineage>
        <taxon>Bacteria</taxon>
        <taxon>Bacillati</taxon>
        <taxon>Actinomycetota</taxon>
        <taxon>Actinomycetes</taxon>
        <taxon>Mycobacteriales</taxon>
        <taxon>Corynebacteriaceae</taxon>
        <taxon>Corynebacterium</taxon>
    </lineage>
</organism>
<dbReference type="EMBL" id="JBAHVJ010000001">
    <property type="protein sequence ID" value="MEJ4099012.1"/>
    <property type="molecule type" value="Genomic_DNA"/>
</dbReference>
<evidence type="ECO:0000256" key="1">
    <source>
        <dbReference type="ARBA" id="ARBA00010164"/>
    </source>
</evidence>
<dbReference type="InterPro" id="IPR012893">
    <property type="entry name" value="HipA-like_C"/>
</dbReference>
<dbReference type="Proteomes" id="UP001359781">
    <property type="component" value="Unassembled WGS sequence"/>
</dbReference>
<name>A0ABU8NW77_9CORY</name>
<keyword evidence="2" id="KW-0808">Transferase</keyword>
<comment type="similarity">
    <text evidence="1">Belongs to the HipA Ser/Thr kinase family.</text>
</comment>
<reference evidence="6 7" key="1">
    <citation type="submission" date="2024-02" db="EMBL/GenBank/DDBJ databases">
        <title>Whole genome sequencing and characterization of Corynebacterium isolated from the ocular surface of dry eye disease sufferers.</title>
        <authorList>
            <person name="Naqvi M."/>
        </authorList>
    </citation>
    <scope>NUCLEOTIDE SEQUENCE [LARGE SCALE GENOMIC DNA]</scope>
    <source>
        <strain evidence="6 7">PCRF</strain>
    </source>
</reference>
<dbReference type="Pfam" id="PF07804">
    <property type="entry name" value="HipA_C"/>
    <property type="match status" value="1"/>
</dbReference>
<dbReference type="InterPro" id="IPR017508">
    <property type="entry name" value="HipA_N1"/>
</dbReference>
<proteinExistence type="inferred from homology"/>
<dbReference type="PANTHER" id="PTHR37419:SF1">
    <property type="entry name" value="SERINE_THREONINE-PROTEIN KINASE TOXIN HIPA"/>
    <property type="match status" value="1"/>
</dbReference>
<protein>
    <submittedName>
        <fullName evidence="6">HipA domain-containing protein</fullName>
    </submittedName>
</protein>
<feature type="domain" description="HipA N-terminal subdomain 1" evidence="5">
    <location>
        <begin position="6"/>
        <end position="105"/>
    </location>
</feature>
<evidence type="ECO:0000259" key="5">
    <source>
        <dbReference type="Pfam" id="PF13657"/>
    </source>
</evidence>
<feature type="domain" description="HipA-like C-terminal" evidence="4">
    <location>
        <begin position="141"/>
        <end position="356"/>
    </location>
</feature>
<accession>A0ABU8NW77</accession>